<accession>A0ABD0YYN8</accession>
<sequence length="181" mass="20114">MGWSGNLNGSLWVQEGNSRIGQQSWGYDSTSPPRDITRNMGQLRIHNTLGDHMGLMVQGLGLEGSESVRAAVRTYNQYIHKTKGTLLLELMRLSQCFDVERTGEDLYRRAHDRVRKKKRMAPGKSKKKKGVEGIKEGRSGTEVHGTNLSRWTKADMRYVGPFRVEGPSAERGASSGPSPLG</sequence>
<feature type="region of interest" description="Disordered" evidence="1">
    <location>
        <begin position="116"/>
        <end position="148"/>
    </location>
</feature>
<feature type="region of interest" description="Disordered" evidence="1">
    <location>
        <begin position="162"/>
        <end position="181"/>
    </location>
</feature>
<organism evidence="2 3">
    <name type="scientific">Ranatra chinensis</name>
    <dbReference type="NCBI Taxonomy" id="642074"/>
    <lineage>
        <taxon>Eukaryota</taxon>
        <taxon>Metazoa</taxon>
        <taxon>Ecdysozoa</taxon>
        <taxon>Arthropoda</taxon>
        <taxon>Hexapoda</taxon>
        <taxon>Insecta</taxon>
        <taxon>Pterygota</taxon>
        <taxon>Neoptera</taxon>
        <taxon>Paraneoptera</taxon>
        <taxon>Hemiptera</taxon>
        <taxon>Heteroptera</taxon>
        <taxon>Panheteroptera</taxon>
        <taxon>Nepomorpha</taxon>
        <taxon>Nepidae</taxon>
        <taxon>Ranatrinae</taxon>
        <taxon>Ranatra</taxon>
    </lineage>
</organism>
<gene>
    <name evidence="2" type="ORF">AAG570_000963</name>
</gene>
<evidence type="ECO:0000256" key="1">
    <source>
        <dbReference type="SAM" id="MobiDB-lite"/>
    </source>
</evidence>
<reference evidence="2 3" key="1">
    <citation type="submission" date="2024-07" db="EMBL/GenBank/DDBJ databases">
        <title>Chromosome-level genome assembly of the water stick insect Ranatra chinensis (Heteroptera: Nepidae).</title>
        <authorList>
            <person name="Liu X."/>
        </authorList>
    </citation>
    <scope>NUCLEOTIDE SEQUENCE [LARGE SCALE GENOMIC DNA]</scope>
    <source>
        <strain evidence="2">Cailab_2021Rc</strain>
        <tissue evidence="2">Muscle</tissue>
    </source>
</reference>
<comment type="caution">
    <text evidence="2">The sequence shown here is derived from an EMBL/GenBank/DDBJ whole genome shotgun (WGS) entry which is preliminary data.</text>
</comment>
<dbReference type="Proteomes" id="UP001558652">
    <property type="component" value="Unassembled WGS sequence"/>
</dbReference>
<dbReference type="AlphaFoldDB" id="A0ABD0YYN8"/>
<evidence type="ECO:0000313" key="2">
    <source>
        <dbReference type="EMBL" id="KAL1124334.1"/>
    </source>
</evidence>
<feature type="compositionally biased region" description="Basic residues" evidence="1">
    <location>
        <begin position="116"/>
        <end position="129"/>
    </location>
</feature>
<feature type="compositionally biased region" description="Basic and acidic residues" evidence="1">
    <location>
        <begin position="130"/>
        <end position="141"/>
    </location>
</feature>
<name>A0ABD0YYN8_9HEMI</name>
<protein>
    <submittedName>
        <fullName evidence="2">Uncharacterized protein</fullName>
    </submittedName>
</protein>
<dbReference type="EMBL" id="JBFDAA010000010">
    <property type="protein sequence ID" value="KAL1124334.1"/>
    <property type="molecule type" value="Genomic_DNA"/>
</dbReference>
<keyword evidence="3" id="KW-1185">Reference proteome</keyword>
<proteinExistence type="predicted"/>
<evidence type="ECO:0000313" key="3">
    <source>
        <dbReference type="Proteomes" id="UP001558652"/>
    </source>
</evidence>